<dbReference type="EMBL" id="CP048020">
    <property type="protein sequence ID" value="QHX42376.1"/>
    <property type="molecule type" value="Genomic_DNA"/>
</dbReference>
<evidence type="ECO:0000313" key="1">
    <source>
        <dbReference type="EMBL" id="QHX42376.1"/>
    </source>
</evidence>
<dbReference type="KEGG" id="trz:GWP43_01725"/>
<protein>
    <submittedName>
        <fullName evidence="1">DUF2281 domain-containing protein</fullName>
    </submittedName>
</protein>
<evidence type="ECO:0000313" key="2">
    <source>
        <dbReference type="Proteomes" id="UP000464374"/>
    </source>
</evidence>
<organism evidence="1 2">
    <name type="scientific">Treponema vincentii</name>
    <dbReference type="NCBI Taxonomy" id="69710"/>
    <lineage>
        <taxon>Bacteria</taxon>
        <taxon>Pseudomonadati</taxon>
        <taxon>Spirochaetota</taxon>
        <taxon>Spirochaetia</taxon>
        <taxon>Spirochaetales</taxon>
        <taxon>Treponemataceae</taxon>
        <taxon>Treponema</taxon>
    </lineage>
</organism>
<reference evidence="1 2" key="1">
    <citation type="submission" date="2020-01" db="EMBL/GenBank/DDBJ databases">
        <title>Complete genome sequence of a human oral phylogroup 1 Treponema sp. strain ATCC 700766, originally isolated from periodontitis dental plaque.</title>
        <authorList>
            <person name="Chan Y."/>
            <person name="Huo Y.-B."/>
            <person name="Yu X.-L."/>
            <person name="Zeng H."/>
            <person name="Leung W.-K."/>
            <person name="Watt R.M."/>
        </authorList>
    </citation>
    <scope>NUCLEOTIDE SEQUENCE [LARGE SCALE GENOMIC DNA]</scope>
    <source>
        <strain evidence="1 2">OMZ 804</strain>
    </source>
</reference>
<sequence length="66" mass="7608">MSYAVVAEKLKTVPEYYMQEVSEFIDFLLFKSKKTSKNGLDEAISEVERGEVEIFKSFDDFKAAMV</sequence>
<proteinExistence type="predicted"/>
<dbReference type="AlphaFoldDB" id="A0A6P1XXX9"/>
<dbReference type="RefSeq" id="WP_162662216.1">
    <property type="nucleotide sequence ID" value="NZ_CP048020.1"/>
</dbReference>
<gene>
    <name evidence="1" type="ORF">GWP43_01725</name>
</gene>
<dbReference type="Proteomes" id="UP000464374">
    <property type="component" value="Chromosome"/>
</dbReference>
<name>A0A6P1XXX9_9SPIR</name>
<accession>A0A6P1XXX9</accession>